<reference evidence="2 3" key="1">
    <citation type="submission" date="2022-10" db="EMBL/GenBank/DDBJ databases">
        <title>Draft genome sequence of Streptomyces sp. YSPA8.</title>
        <authorList>
            <person name="Moriuchi R."/>
            <person name="Dohra H."/>
            <person name="Yamamura H."/>
            <person name="Kodani S."/>
        </authorList>
    </citation>
    <scope>NUCLEOTIDE SEQUENCE [LARGE SCALE GENOMIC DNA]</scope>
    <source>
        <strain evidence="2 3">YSPA8</strain>
    </source>
</reference>
<dbReference type="EMBL" id="BSBI01000005">
    <property type="protein sequence ID" value="GLF95544.1"/>
    <property type="molecule type" value="Genomic_DNA"/>
</dbReference>
<comment type="caution">
    <text evidence="2">The sequence shown here is derived from an EMBL/GenBank/DDBJ whole genome shotgun (WGS) entry which is preliminary data.</text>
</comment>
<evidence type="ECO:0000313" key="2">
    <source>
        <dbReference type="EMBL" id="GLF95544.1"/>
    </source>
</evidence>
<dbReference type="RefSeq" id="WP_323447600.1">
    <property type="nucleotide sequence ID" value="NZ_BSBI01000005.1"/>
</dbReference>
<evidence type="ECO:0000256" key="1">
    <source>
        <dbReference type="SAM" id="MobiDB-lite"/>
    </source>
</evidence>
<gene>
    <name evidence="2" type="ORF">SYYSPA8_14625</name>
</gene>
<dbReference type="Proteomes" id="UP001291653">
    <property type="component" value="Unassembled WGS sequence"/>
</dbReference>
<proteinExistence type="predicted"/>
<accession>A0ABQ5NZ55</accession>
<feature type="compositionally biased region" description="Low complexity" evidence="1">
    <location>
        <begin position="137"/>
        <end position="146"/>
    </location>
</feature>
<organism evidence="2 3">
    <name type="scientific">Streptomyces yaizuensis</name>
    <dbReference type="NCBI Taxonomy" id="2989713"/>
    <lineage>
        <taxon>Bacteria</taxon>
        <taxon>Bacillati</taxon>
        <taxon>Actinomycetota</taxon>
        <taxon>Actinomycetes</taxon>
        <taxon>Kitasatosporales</taxon>
        <taxon>Streptomycetaceae</taxon>
        <taxon>Streptomyces</taxon>
    </lineage>
</organism>
<keyword evidence="3" id="KW-1185">Reference proteome</keyword>
<sequence>MSQPTALATADSVIEAAWQLPVDTLQTHLREGRTTDPTLLTVLRIRQSLLFSDAEITSQQEQLHHLTRPGHVPLLYELDAVTSTAAQLRTAHAEAHARLRAICAVIDAHPEHRLAEQLTRDLGRSAIVQPRAEAARARTTATTPAPSVVDTQAAIPAGAPAPGPRAGRG</sequence>
<protein>
    <submittedName>
        <fullName evidence="2">Uncharacterized protein</fullName>
    </submittedName>
</protein>
<feature type="region of interest" description="Disordered" evidence="1">
    <location>
        <begin position="136"/>
        <end position="169"/>
    </location>
</feature>
<evidence type="ECO:0000313" key="3">
    <source>
        <dbReference type="Proteomes" id="UP001291653"/>
    </source>
</evidence>
<name>A0ABQ5NZ55_9ACTN</name>